<protein>
    <submittedName>
        <fullName evidence="2">Uncharacterized protein</fullName>
    </submittedName>
</protein>
<dbReference type="KEGG" id="vg:19737828"/>
<dbReference type="Pfam" id="PF04497">
    <property type="entry name" value="Pox_E2-like"/>
    <property type="match status" value="1"/>
</dbReference>
<accession>A0A068EEJ7</accession>
<proteinExistence type="predicted"/>
<reference evidence="2 3" key="1">
    <citation type="journal article" date="2014" name="BMC Genomics">
        <title>The complete genome sequences of poxviruses isolated from a penguin and a pigeon in South Africa and comparison to other sequenced avipoxviruses.</title>
        <authorList>
            <person name="Offerman K."/>
            <person name="Carulei O."/>
            <person name="van der Walt A.P."/>
            <person name="Douglass N."/>
            <person name="Williamson A.L."/>
        </authorList>
    </citation>
    <scope>NUCLEOTIDE SEQUENCE [LARGE SCALE GENOMIC DNA]</scope>
    <source>
        <strain evidence="2">FeP2</strain>
    </source>
</reference>
<dbReference type="GeneID" id="19737828"/>
<dbReference type="PIRSF" id="PIRSF015692">
    <property type="entry name" value="VAC_E2L"/>
    <property type="match status" value="1"/>
</dbReference>
<dbReference type="EMBL" id="KJ801920">
    <property type="protein sequence ID" value="AID46611.1"/>
    <property type="molecule type" value="Genomic_DNA"/>
</dbReference>
<sequence>MFDITNLIELYESNDYVSCDYKHSQLQKAFLKLPITEVVMLVKSGFFPSKLSKKFYKPIAKFCVDKIYLFKPEYVSLKDLFKVIYTFDDLSKYKEIIRYYYYELSVSNSYQVYKKCKNILGYTDDYDNEIIQELSEDDLVEKMVNFPGFRKLVYKKKILSIRILKEMYYKHKVLPINKGITPIREEDICFFTDVLYDAHDDDDVLYLLLEINEQILDSDEVKETIIKKICKGENIEAFRYYVSHYLIDQAKLGVYYNIFFSERDIISDYGLTDESLKIICKYIDRYSRSIPSIIKLLLDNSNYTLLASVVDYIPEERLSENLYMNIVRHSNETKPKIKIFKTEFLSECLMVMCYLRGYDDIVDFLIALDVEAIIRNRINPFNDYTFTTDWFNKNTELVRLYISFYFLDPVMMRKLLFEYPLCETSTTVAIEELKKHRSSINNNYNIDYREEFKIVDLPRSFNIPISEVVPTKEHNSNISFISDKSYKFKITSQLLKYNILQSIKVENLCYSYNNNLHFFYFNTVKPNCIVDNTSRLIYQIGDLGRLARHGFLSFTDNYFGKWIPLLNYSKILDHYQYNGPTCVLSWQIGKLDLKAFVKYKDLPEFFLTKYNIDFLLEKEVLLYYCIYSYLLLYILVGSVTYVEQENIYYFITNIINSFIQGLGIRNSIDLLSEEVVKEIIIIKKLPESKRKLSSIRPVSLLNLCKRVCAFISRDGKK</sequence>
<dbReference type="RefSeq" id="YP_009046335.1">
    <property type="nucleotide sequence ID" value="NC_024447.1"/>
</dbReference>
<evidence type="ECO:0000313" key="2">
    <source>
        <dbReference type="EMBL" id="AID46611.1"/>
    </source>
</evidence>
<keyword evidence="3" id="KW-1185">Reference proteome</keyword>
<evidence type="ECO:0000313" key="3">
    <source>
        <dbReference type="Proteomes" id="UP000101521"/>
    </source>
</evidence>
<dbReference type="InterPro" id="IPR007585">
    <property type="entry name" value="Poxvirus_E2"/>
</dbReference>
<keyword evidence="1" id="KW-0472">Membrane</keyword>
<evidence type="ECO:0000256" key="1">
    <source>
        <dbReference type="SAM" id="Phobius"/>
    </source>
</evidence>
<dbReference type="Proteomes" id="UP000101521">
    <property type="component" value="Segment"/>
</dbReference>
<feature type="transmembrane region" description="Helical" evidence="1">
    <location>
        <begin position="621"/>
        <end position="642"/>
    </location>
</feature>
<keyword evidence="1" id="KW-0812">Transmembrane</keyword>
<keyword evidence="1" id="KW-1133">Transmembrane helix</keyword>
<organism evidence="2 3">
    <name type="scientific">Pigeonpox virus</name>
    <dbReference type="NCBI Taxonomy" id="10264"/>
    <lineage>
        <taxon>Viruses</taxon>
        <taxon>Varidnaviria</taxon>
        <taxon>Bamfordvirae</taxon>
        <taxon>Nucleocytoviricota</taxon>
        <taxon>Pokkesviricetes</taxon>
        <taxon>Chitovirales</taxon>
        <taxon>Poxviridae</taxon>
        <taxon>Chordopoxvirinae</taxon>
        <taxon>Avipoxvirus</taxon>
        <taxon>Avipoxvirus pigeonpox</taxon>
    </lineage>
</organism>
<name>A0A068EEJ7_9POXV</name>
<dbReference type="InterPro" id="IPR021155">
    <property type="entry name" value="Poxvirus_E2/O1"/>
</dbReference>
<gene>
    <name evidence="2" type="ORF">fep_103</name>
</gene>